<dbReference type="CDD" id="cd06588">
    <property type="entry name" value="PhnB_like"/>
    <property type="match status" value="2"/>
</dbReference>
<evidence type="ECO:0000313" key="3">
    <source>
        <dbReference type="Proteomes" id="UP001319104"/>
    </source>
</evidence>
<accession>A0AAP2CJU9</accession>
<dbReference type="Pfam" id="PF06983">
    <property type="entry name" value="3-dmu-9_3-mt"/>
    <property type="match status" value="2"/>
</dbReference>
<sequence length="306" mass="34815">MEANLSKISNCIWCAGHAEEAANFYIETFQEGKVNHLLRYGKAGKEQHGQEEGTVLSVDFQIYDHHFIALNGGDIFSPNPSISFYITYEHEEELDRVWAALANQGSILMPLQKYDWSPKYGWVQDRFGVSWQLSLGNMEDVQHQKVVPTFLFPHTQPGQAAPAIEFYTAIFPESDVLGILQYPAEDQDGNAGNVMHAQFSLLGKQIMAMDSGVPQDYSFTEGISFVILCEDQAEVDHYWNSLSQDGEEQPCGWLKDKFGVSWQVIPRRMMELFKSNEQEAKERLSACMFKMKRLVMAELEEAFENG</sequence>
<comment type="caution">
    <text evidence="2">The sequence shown here is derived from an EMBL/GenBank/DDBJ whole genome shotgun (WGS) entry which is preliminary data.</text>
</comment>
<organism evidence="2 3">
    <name type="scientific">Litoribacter ruber</name>
    <dbReference type="NCBI Taxonomy" id="702568"/>
    <lineage>
        <taxon>Bacteria</taxon>
        <taxon>Pseudomonadati</taxon>
        <taxon>Bacteroidota</taxon>
        <taxon>Cytophagia</taxon>
        <taxon>Cytophagales</taxon>
        <taxon>Cyclobacteriaceae</taxon>
        <taxon>Litoribacter</taxon>
    </lineage>
</organism>
<keyword evidence="3" id="KW-1185">Reference proteome</keyword>
<dbReference type="Gene3D" id="3.30.720.100">
    <property type="match status" value="1"/>
</dbReference>
<dbReference type="EMBL" id="JAHCMY010000010">
    <property type="protein sequence ID" value="MBS9525265.1"/>
    <property type="molecule type" value="Genomic_DNA"/>
</dbReference>
<dbReference type="AlphaFoldDB" id="A0AAP2CJU9"/>
<evidence type="ECO:0000259" key="1">
    <source>
        <dbReference type="Pfam" id="PF06983"/>
    </source>
</evidence>
<dbReference type="SUPFAM" id="SSF54593">
    <property type="entry name" value="Glyoxalase/Bleomycin resistance protein/Dihydroxybiphenyl dioxygenase"/>
    <property type="match status" value="2"/>
</dbReference>
<dbReference type="Gene3D" id="3.30.720.110">
    <property type="match status" value="1"/>
</dbReference>
<feature type="domain" description="PhnB-like" evidence="1">
    <location>
        <begin position="144"/>
        <end position="265"/>
    </location>
</feature>
<name>A0AAP2CJU9_9BACT</name>
<dbReference type="PANTHER" id="PTHR33990">
    <property type="entry name" value="PROTEIN YJDN-RELATED"/>
    <property type="match status" value="1"/>
</dbReference>
<dbReference type="RefSeq" id="WP_213946124.1">
    <property type="nucleotide sequence ID" value="NZ_JAHCMY010000010.1"/>
</dbReference>
<dbReference type="InterPro" id="IPR029068">
    <property type="entry name" value="Glyas_Bleomycin-R_OHBP_Dase"/>
</dbReference>
<proteinExistence type="predicted"/>
<evidence type="ECO:0000313" key="2">
    <source>
        <dbReference type="EMBL" id="MBS9525265.1"/>
    </source>
</evidence>
<dbReference type="InterPro" id="IPR028973">
    <property type="entry name" value="PhnB-like"/>
</dbReference>
<dbReference type="Proteomes" id="UP001319104">
    <property type="component" value="Unassembled WGS sequence"/>
</dbReference>
<gene>
    <name evidence="2" type="ORF">KI659_14700</name>
</gene>
<reference evidence="2 3" key="1">
    <citation type="submission" date="2021-05" db="EMBL/GenBank/DDBJ databases">
        <authorList>
            <person name="Zhang Z.D."/>
            <person name="Osman G."/>
        </authorList>
    </citation>
    <scope>NUCLEOTIDE SEQUENCE [LARGE SCALE GENOMIC DNA]</scope>
    <source>
        <strain evidence="2 3">KCTC 32217</strain>
    </source>
</reference>
<feature type="domain" description="PhnB-like" evidence="1">
    <location>
        <begin position="7"/>
        <end position="133"/>
    </location>
</feature>
<protein>
    <submittedName>
        <fullName evidence="2">VOC family protein</fullName>
    </submittedName>
</protein>
<dbReference type="Gene3D" id="3.10.180.10">
    <property type="entry name" value="2,3-Dihydroxybiphenyl 1,2-Dioxygenase, domain 1"/>
    <property type="match status" value="1"/>
</dbReference>